<name>A0A6D2JXL1_9BRAS</name>
<dbReference type="Pfam" id="PF00078">
    <property type="entry name" value="RVT_1"/>
    <property type="match status" value="1"/>
</dbReference>
<gene>
    <name evidence="2" type="ORF">MERR_LOCUS28532</name>
</gene>
<protein>
    <recommendedName>
        <fullName evidence="1">Reverse transcriptase domain-containing protein</fullName>
    </recommendedName>
</protein>
<comment type="caution">
    <text evidence="2">The sequence shown here is derived from an EMBL/GenBank/DDBJ whole genome shotgun (WGS) entry which is preliminary data.</text>
</comment>
<dbReference type="Proteomes" id="UP000467841">
    <property type="component" value="Unassembled WGS sequence"/>
</dbReference>
<dbReference type="SUPFAM" id="SSF56672">
    <property type="entry name" value="DNA/RNA polymerases"/>
    <property type="match status" value="1"/>
</dbReference>
<reference evidence="2" key="1">
    <citation type="submission" date="2020-01" db="EMBL/GenBank/DDBJ databases">
        <authorList>
            <person name="Mishra B."/>
        </authorList>
    </citation>
    <scope>NUCLEOTIDE SEQUENCE [LARGE SCALE GENOMIC DNA]</scope>
</reference>
<sequence length="324" mass="36852">MVGLHDKTDNWVTGEKEMEKVAVDYFSDLFTTTSPDDFTDILEGIPAVITETDNALLMRPASEEEVRAALFLMNPEKAPGPDGMTALFFQKSWPLIKTDILGLINDFLITGAFDDRLNLTNICLIPKTERPTRMTELRPISLSNFGDPVSFCPRETDLGQYSDSTRNVSWPKDKQSCKGKYMAVKTDMSKAYDRVEWQFVEATMRKMGFGERWIGWIMKCIKSVVYKVLINGQPRGKITPNRGLRQGDPLSPYIFILCTEVLISNLKRAESVKSLTGLKVARASPPVSHLLFADDSLFFCKARLRRVQFYYKFFRTTNGHQAKK</sequence>
<dbReference type="InterPro" id="IPR000477">
    <property type="entry name" value="RT_dom"/>
</dbReference>
<evidence type="ECO:0000259" key="1">
    <source>
        <dbReference type="PROSITE" id="PS50878"/>
    </source>
</evidence>
<evidence type="ECO:0000313" key="3">
    <source>
        <dbReference type="Proteomes" id="UP000467841"/>
    </source>
</evidence>
<dbReference type="InterPro" id="IPR043502">
    <property type="entry name" value="DNA/RNA_pol_sf"/>
</dbReference>
<dbReference type="InterPro" id="IPR052343">
    <property type="entry name" value="Retrotransposon-Effector_Assoc"/>
</dbReference>
<accession>A0A6D2JXL1</accession>
<proteinExistence type="predicted"/>
<dbReference type="AlphaFoldDB" id="A0A6D2JXL1"/>
<dbReference type="PROSITE" id="PS50878">
    <property type="entry name" value="RT_POL"/>
    <property type="match status" value="1"/>
</dbReference>
<feature type="domain" description="Reverse transcriptase" evidence="1">
    <location>
        <begin position="106"/>
        <end position="324"/>
    </location>
</feature>
<dbReference type="EMBL" id="CACVBM020001241">
    <property type="protein sequence ID" value="CAA7041297.1"/>
    <property type="molecule type" value="Genomic_DNA"/>
</dbReference>
<keyword evidence="3" id="KW-1185">Reference proteome</keyword>
<organism evidence="2 3">
    <name type="scientific">Microthlaspi erraticum</name>
    <dbReference type="NCBI Taxonomy" id="1685480"/>
    <lineage>
        <taxon>Eukaryota</taxon>
        <taxon>Viridiplantae</taxon>
        <taxon>Streptophyta</taxon>
        <taxon>Embryophyta</taxon>
        <taxon>Tracheophyta</taxon>
        <taxon>Spermatophyta</taxon>
        <taxon>Magnoliopsida</taxon>
        <taxon>eudicotyledons</taxon>
        <taxon>Gunneridae</taxon>
        <taxon>Pentapetalae</taxon>
        <taxon>rosids</taxon>
        <taxon>malvids</taxon>
        <taxon>Brassicales</taxon>
        <taxon>Brassicaceae</taxon>
        <taxon>Coluteocarpeae</taxon>
        <taxon>Microthlaspi</taxon>
    </lineage>
</organism>
<dbReference type="OrthoDB" id="428918at2759"/>
<dbReference type="PANTHER" id="PTHR46890:SF48">
    <property type="entry name" value="RNA-DIRECTED DNA POLYMERASE"/>
    <property type="match status" value="1"/>
</dbReference>
<evidence type="ECO:0000313" key="2">
    <source>
        <dbReference type="EMBL" id="CAA7041297.1"/>
    </source>
</evidence>
<dbReference type="PANTHER" id="PTHR46890">
    <property type="entry name" value="NON-LTR RETROLELEMENT REVERSE TRANSCRIPTASE-LIKE PROTEIN-RELATED"/>
    <property type="match status" value="1"/>
</dbReference>